<organism evidence="1 2">
    <name type="scientific">Caulobacter phage CcrBL9</name>
    <dbReference type="NCBI Taxonomy" id="2283270"/>
    <lineage>
        <taxon>Viruses</taxon>
        <taxon>Duplodnaviria</taxon>
        <taxon>Heunggongvirae</taxon>
        <taxon>Uroviricota</taxon>
        <taxon>Caudoviricetes</taxon>
        <taxon>Jeanschmidtviridae</taxon>
        <taxon>Bertelyvirus</taxon>
        <taxon>Bertelyvirus BL9</taxon>
    </lineage>
</organism>
<dbReference type="Proteomes" id="UP000259421">
    <property type="component" value="Segment"/>
</dbReference>
<keyword evidence="2" id="KW-1185">Reference proteome</keyword>
<proteinExistence type="predicted"/>
<reference evidence="1 2" key="2">
    <citation type="submission" date="2018-09" db="EMBL/GenBank/DDBJ databases">
        <title>Giant CbK-like Caulobacter bacteriophages have genetically divergent genomes.</title>
        <authorList>
            <person name="Wilson K."/>
            <person name="Ely B."/>
        </authorList>
    </citation>
    <scope>NUCLEOTIDE SEQUENCE [LARGE SCALE GENOMIC DNA]</scope>
</reference>
<accession>A0A385EF05</accession>
<protein>
    <submittedName>
        <fullName evidence="1">Uncharacterized protein</fullName>
    </submittedName>
</protein>
<sequence length="92" mass="10436">MINLTITETVTRTYVLLENEENLALLDDLRETMLKANEQPAVQVFGQLPRPKAGVPAALRGQEQNAVFEMSTYRYSTSKRRESGEHGHIYTP</sequence>
<gene>
    <name evidence="1" type="ORF">CcrBL9_gp353</name>
</gene>
<name>A0A385EF05_9CAUD</name>
<dbReference type="EMBL" id="MH588546">
    <property type="protein sequence ID" value="AXQ69377.1"/>
    <property type="molecule type" value="Genomic_DNA"/>
</dbReference>
<evidence type="ECO:0000313" key="1">
    <source>
        <dbReference type="EMBL" id="AXQ69377.1"/>
    </source>
</evidence>
<evidence type="ECO:0000313" key="2">
    <source>
        <dbReference type="Proteomes" id="UP000259421"/>
    </source>
</evidence>
<reference evidence="2" key="1">
    <citation type="submission" date="2018-07" db="EMBL/GenBank/DDBJ databases">
        <title>Giant CbK-like Caulobacter bacteriophages have genetically divergent genomes.</title>
        <authorList>
            <person name="Wilson K.M."/>
            <person name="Ely B."/>
        </authorList>
    </citation>
    <scope>NUCLEOTIDE SEQUENCE [LARGE SCALE GENOMIC DNA]</scope>
</reference>